<feature type="domain" description="PPM-type phosphatase" evidence="1">
    <location>
        <begin position="7"/>
        <end position="199"/>
    </location>
</feature>
<dbReference type="InterPro" id="IPR039248">
    <property type="entry name" value="Ptase_RsbX"/>
</dbReference>
<organism evidence="2 3">
    <name type="scientific">Anaerobacillus arseniciselenatis</name>
    <dbReference type="NCBI Taxonomy" id="85682"/>
    <lineage>
        <taxon>Bacteria</taxon>
        <taxon>Bacillati</taxon>
        <taxon>Bacillota</taxon>
        <taxon>Bacilli</taxon>
        <taxon>Bacillales</taxon>
        <taxon>Bacillaceae</taxon>
        <taxon>Anaerobacillus</taxon>
    </lineage>
</organism>
<dbReference type="Proteomes" id="UP000180098">
    <property type="component" value="Unassembled WGS sequence"/>
</dbReference>
<dbReference type="SMART" id="SM00331">
    <property type="entry name" value="PP2C_SIG"/>
    <property type="match status" value="1"/>
</dbReference>
<keyword evidence="3" id="KW-1185">Reference proteome</keyword>
<dbReference type="OrthoDB" id="1090916at2"/>
<dbReference type="SUPFAM" id="SSF81606">
    <property type="entry name" value="PP2C-like"/>
    <property type="match status" value="1"/>
</dbReference>
<evidence type="ECO:0000259" key="1">
    <source>
        <dbReference type="SMART" id="SM00331"/>
    </source>
</evidence>
<dbReference type="AlphaFoldDB" id="A0A1S2LSD4"/>
<dbReference type="PANTHER" id="PTHR35801:SF1">
    <property type="entry name" value="PHOSPHOSERINE PHOSPHATASE RSBX"/>
    <property type="match status" value="1"/>
</dbReference>
<dbReference type="InterPro" id="IPR001932">
    <property type="entry name" value="PPM-type_phosphatase-like_dom"/>
</dbReference>
<dbReference type="Pfam" id="PF07228">
    <property type="entry name" value="SpoIIE"/>
    <property type="match status" value="1"/>
</dbReference>
<name>A0A1S2LSD4_9BACI</name>
<evidence type="ECO:0000313" key="2">
    <source>
        <dbReference type="EMBL" id="OIJ14577.1"/>
    </source>
</evidence>
<dbReference type="PANTHER" id="PTHR35801">
    <property type="entry name" value="PHOSPHOSERINE PHOSPHATASE RSBX"/>
    <property type="match status" value="1"/>
</dbReference>
<proteinExistence type="predicted"/>
<comment type="caution">
    <text evidence="2">The sequence shown here is derived from an EMBL/GenBank/DDBJ whole genome shotgun (WGS) entry which is preliminary data.</text>
</comment>
<dbReference type="Gene3D" id="3.60.40.10">
    <property type="entry name" value="PPM-type phosphatase domain"/>
    <property type="match status" value="1"/>
</dbReference>
<evidence type="ECO:0000313" key="3">
    <source>
        <dbReference type="Proteomes" id="UP000180098"/>
    </source>
</evidence>
<sequence length="201" mass="22779">MIESKLYNYVEIASFQEAKNNNAWCGDAFFCIETDEYFICAISDGLGSGQLAHNASQLVISYIRENHHEPLVFLMDRCNELLLNKRGVVLSIVKVDFINKEIIYSNTGNINCIFYTTNGILTRTIPKRGFLCGRKSSFTTQCIPYDKGMRFVLFTDGIELPTSLHDVIAKEVPVSRVIDFVKERATLKEDDITFLVGDILD</sequence>
<accession>A0A1S2LSD4</accession>
<dbReference type="RefSeq" id="WP_071312458.1">
    <property type="nucleotide sequence ID" value="NZ_MLQQ01000005.1"/>
</dbReference>
<gene>
    <name evidence="2" type="ORF">BKP35_05885</name>
</gene>
<dbReference type="EMBL" id="MLQQ01000005">
    <property type="protein sequence ID" value="OIJ14577.1"/>
    <property type="molecule type" value="Genomic_DNA"/>
</dbReference>
<protein>
    <recommendedName>
        <fullName evidence="1">PPM-type phosphatase domain-containing protein</fullName>
    </recommendedName>
</protein>
<dbReference type="InterPro" id="IPR036457">
    <property type="entry name" value="PPM-type-like_dom_sf"/>
</dbReference>
<reference evidence="2 3" key="1">
    <citation type="submission" date="2016-10" db="EMBL/GenBank/DDBJ databases">
        <title>Draft genome sequences of four alkaliphilic bacteria belonging to the Anaerobacillus genus.</title>
        <authorList>
            <person name="Bassil N.M."/>
            <person name="Lloyd J.R."/>
        </authorList>
    </citation>
    <scope>NUCLEOTIDE SEQUENCE [LARGE SCALE GENOMIC DNA]</scope>
    <source>
        <strain evidence="2 3">DSM 15340</strain>
    </source>
</reference>